<evidence type="ECO:0000313" key="2">
    <source>
        <dbReference type="EMBL" id="KAK8508400.1"/>
    </source>
</evidence>
<protein>
    <submittedName>
        <fullName evidence="2">Uncharacterized protein</fullName>
    </submittedName>
</protein>
<name>A0ABR2BMR7_9ROSI</name>
<keyword evidence="3" id="KW-1185">Reference proteome</keyword>
<reference evidence="2 3" key="1">
    <citation type="journal article" date="2024" name="G3 (Bethesda)">
        <title>Genome assembly of Hibiscus sabdariffa L. provides insights into metabolisms of medicinal natural products.</title>
        <authorList>
            <person name="Kim T."/>
        </authorList>
    </citation>
    <scope>NUCLEOTIDE SEQUENCE [LARGE SCALE GENOMIC DNA]</scope>
    <source>
        <strain evidence="2">TK-2024</strain>
        <tissue evidence="2">Old leaves</tissue>
    </source>
</reference>
<evidence type="ECO:0000313" key="3">
    <source>
        <dbReference type="Proteomes" id="UP001472677"/>
    </source>
</evidence>
<feature type="region of interest" description="Disordered" evidence="1">
    <location>
        <begin position="1"/>
        <end position="27"/>
    </location>
</feature>
<gene>
    <name evidence="2" type="ORF">V6N12_055236</name>
</gene>
<feature type="compositionally biased region" description="Basic and acidic residues" evidence="1">
    <location>
        <begin position="1"/>
        <end position="19"/>
    </location>
</feature>
<organism evidence="2 3">
    <name type="scientific">Hibiscus sabdariffa</name>
    <name type="common">roselle</name>
    <dbReference type="NCBI Taxonomy" id="183260"/>
    <lineage>
        <taxon>Eukaryota</taxon>
        <taxon>Viridiplantae</taxon>
        <taxon>Streptophyta</taxon>
        <taxon>Embryophyta</taxon>
        <taxon>Tracheophyta</taxon>
        <taxon>Spermatophyta</taxon>
        <taxon>Magnoliopsida</taxon>
        <taxon>eudicotyledons</taxon>
        <taxon>Gunneridae</taxon>
        <taxon>Pentapetalae</taxon>
        <taxon>rosids</taxon>
        <taxon>malvids</taxon>
        <taxon>Malvales</taxon>
        <taxon>Malvaceae</taxon>
        <taxon>Malvoideae</taxon>
        <taxon>Hibiscus</taxon>
    </lineage>
</organism>
<dbReference type="EMBL" id="JBBPBM010000102">
    <property type="protein sequence ID" value="KAK8508400.1"/>
    <property type="molecule type" value="Genomic_DNA"/>
</dbReference>
<accession>A0ABR2BMR7</accession>
<comment type="caution">
    <text evidence="2">The sequence shown here is derived from an EMBL/GenBank/DDBJ whole genome shotgun (WGS) entry which is preliminary data.</text>
</comment>
<evidence type="ECO:0000256" key="1">
    <source>
        <dbReference type="SAM" id="MobiDB-lite"/>
    </source>
</evidence>
<sequence length="86" mass="9402">MDSQAKEDQVMHQMDKGKVTETSGSQSQMVKRVLKGKNEVCNPIASKRSKTVSNIVGDEDEISEATLPITISATSVKAKSQPRREP</sequence>
<dbReference type="Proteomes" id="UP001472677">
    <property type="component" value="Unassembled WGS sequence"/>
</dbReference>
<proteinExistence type="predicted"/>